<evidence type="ECO:0000259" key="1">
    <source>
        <dbReference type="Pfam" id="PF24924"/>
    </source>
</evidence>
<evidence type="ECO:0000313" key="2">
    <source>
        <dbReference type="EMBL" id="KAH0737848.1"/>
    </source>
</evidence>
<keyword evidence="3" id="KW-1185">Reference proteome</keyword>
<accession>A0ABQ7TTT0</accession>
<dbReference type="Pfam" id="PF24924">
    <property type="entry name" value="DUF7745"/>
    <property type="match status" value="1"/>
</dbReference>
<gene>
    <name evidence="2" type="ORF">KY290_036553</name>
</gene>
<organism evidence="2 3">
    <name type="scientific">Solanum tuberosum</name>
    <name type="common">Potato</name>
    <dbReference type="NCBI Taxonomy" id="4113"/>
    <lineage>
        <taxon>Eukaryota</taxon>
        <taxon>Viridiplantae</taxon>
        <taxon>Streptophyta</taxon>
        <taxon>Embryophyta</taxon>
        <taxon>Tracheophyta</taxon>
        <taxon>Spermatophyta</taxon>
        <taxon>Magnoliopsida</taxon>
        <taxon>eudicotyledons</taxon>
        <taxon>Gunneridae</taxon>
        <taxon>Pentapetalae</taxon>
        <taxon>asterids</taxon>
        <taxon>lamiids</taxon>
        <taxon>Solanales</taxon>
        <taxon>Solanaceae</taxon>
        <taxon>Solanoideae</taxon>
        <taxon>Solaneae</taxon>
        <taxon>Solanum</taxon>
    </lineage>
</organism>
<feature type="domain" description="DUF7745" evidence="1">
    <location>
        <begin position="38"/>
        <end position="91"/>
    </location>
</feature>
<protein>
    <recommendedName>
        <fullName evidence="1">DUF7745 domain-containing protein</fullName>
    </recommendedName>
</protein>
<dbReference type="EMBL" id="JAIVGD010000028">
    <property type="protein sequence ID" value="KAH0737848.1"/>
    <property type="molecule type" value="Genomic_DNA"/>
</dbReference>
<reference evidence="2 3" key="1">
    <citation type="journal article" date="2021" name="bioRxiv">
        <title>Chromosome-scale and haplotype-resolved genome assembly of a tetraploid potato cultivar.</title>
        <authorList>
            <person name="Sun H."/>
            <person name="Jiao W.-B."/>
            <person name="Krause K."/>
            <person name="Campoy J.A."/>
            <person name="Goel M."/>
            <person name="Folz-Donahue K."/>
            <person name="Kukat C."/>
            <person name="Huettel B."/>
            <person name="Schneeberger K."/>
        </authorList>
    </citation>
    <scope>NUCLEOTIDE SEQUENCE [LARGE SCALE GENOMIC DNA]</scope>
    <source>
        <strain evidence="2">SolTubOtavaFocal</strain>
        <tissue evidence="2">Leaves</tissue>
    </source>
</reference>
<dbReference type="InterPro" id="IPR056647">
    <property type="entry name" value="DUF7745"/>
</dbReference>
<evidence type="ECO:0000313" key="3">
    <source>
        <dbReference type="Proteomes" id="UP000826656"/>
    </source>
</evidence>
<name>A0ABQ7TTT0_SOLTU</name>
<dbReference type="Proteomes" id="UP000826656">
    <property type="component" value="Unassembled WGS sequence"/>
</dbReference>
<proteinExistence type="predicted"/>
<comment type="caution">
    <text evidence="2">The sequence shown here is derived from an EMBL/GenBank/DDBJ whole genome shotgun (WGS) entry which is preliminary data.</text>
</comment>
<sequence length="106" mass="12466">MSFQDFANIRMTLDVNSKPREWCNDIKWDLELEVDKLLGGLTSLIPVTRDPQLIKALLNFWDPMKMVFKFVDYELVPTIEEISDFMDLSYHVCERLYPISHHQGSS</sequence>